<keyword evidence="3" id="KW-1185">Reference proteome</keyword>
<feature type="region of interest" description="Disordered" evidence="1">
    <location>
        <begin position="159"/>
        <end position="230"/>
    </location>
</feature>
<gene>
    <name evidence="2" type="ORF">O9K51_08317</name>
</gene>
<dbReference type="SUPFAM" id="SSF160104">
    <property type="entry name" value="Acetoacetate decarboxylase-like"/>
    <property type="match status" value="1"/>
</dbReference>
<dbReference type="EMBL" id="JAQHRD010000007">
    <property type="protein sequence ID" value="KAJ6438915.1"/>
    <property type="molecule type" value="Genomic_DNA"/>
</dbReference>
<dbReference type="Proteomes" id="UP001163105">
    <property type="component" value="Unassembled WGS sequence"/>
</dbReference>
<dbReference type="Gene3D" id="2.40.400.10">
    <property type="entry name" value="Acetoacetate decarboxylase-like"/>
    <property type="match status" value="1"/>
</dbReference>
<organism evidence="2 3">
    <name type="scientific">Purpureocillium lavendulum</name>
    <dbReference type="NCBI Taxonomy" id="1247861"/>
    <lineage>
        <taxon>Eukaryota</taxon>
        <taxon>Fungi</taxon>
        <taxon>Dikarya</taxon>
        <taxon>Ascomycota</taxon>
        <taxon>Pezizomycotina</taxon>
        <taxon>Sordariomycetes</taxon>
        <taxon>Hypocreomycetidae</taxon>
        <taxon>Hypocreales</taxon>
        <taxon>Ophiocordycipitaceae</taxon>
        <taxon>Purpureocillium</taxon>
    </lineage>
</organism>
<evidence type="ECO:0000256" key="1">
    <source>
        <dbReference type="SAM" id="MobiDB-lite"/>
    </source>
</evidence>
<feature type="compositionally biased region" description="Basic and acidic residues" evidence="1">
    <location>
        <begin position="184"/>
        <end position="211"/>
    </location>
</feature>
<accession>A0AB34FKW5</accession>
<proteinExistence type="predicted"/>
<evidence type="ECO:0000313" key="2">
    <source>
        <dbReference type="EMBL" id="KAJ6438915.1"/>
    </source>
</evidence>
<protein>
    <recommendedName>
        <fullName evidence="4">Acetoacetate decarboxylase</fullName>
    </recommendedName>
</protein>
<dbReference type="InterPro" id="IPR022272">
    <property type="entry name" value="Lipocalin_CS"/>
</dbReference>
<dbReference type="GO" id="GO:0016829">
    <property type="term" value="F:lyase activity"/>
    <property type="evidence" value="ECO:0007669"/>
    <property type="project" value="InterPro"/>
</dbReference>
<dbReference type="InterPro" id="IPR023375">
    <property type="entry name" value="ADC_dom_sf"/>
</dbReference>
<comment type="caution">
    <text evidence="2">The sequence shown here is derived from an EMBL/GenBank/DDBJ whole genome shotgun (WGS) entry which is preliminary data.</text>
</comment>
<dbReference type="InterPro" id="IPR010451">
    <property type="entry name" value="Acetoacetate_decarboxylase"/>
</dbReference>
<dbReference type="Pfam" id="PF06314">
    <property type="entry name" value="ADC"/>
    <property type="match status" value="1"/>
</dbReference>
<dbReference type="PROSITE" id="PS00213">
    <property type="entry name" value="LIPOCALIN"/>
    <property type="match status" value="1"/>
</dbReference>
<feature type="region of interest" description="Disordered" evidence="1">
    <location>
        <begin position="1"/>
        <end position="22"/>
    </location>
</feature>
<sequence length="532" mass="59884">MSSNDYRDYPAPGKQGQRFEEPLDDVYDGKKRKAHIEAFFWWAKPNTLAKDFVGLQELALMKACGRALLKDRGGVSPAMLRFLTDREMWELFFRGDPNAPVWPFGEPGDRYHPKSHGYSSDFTQFLYSRGYNPDTREYIGDFDQVIRRRVADRLAGRWSAPPFQNMKGPPQPMVNPQAQQEAKVAAEKQAKEAAEKRAKEEAEKRAEEEAARPASKASKPRPKGPTVQVEFGGQKVDVPKGGYYDRYRMNPVLNEVARDPAVGPDINFFWDIPKKLVDSRVGQIYAPNFYYRTSSVQLLFLAPLDRLRPKLPSPLEPITALPGYGLVAVTFYAYHVCDNDPYNEVSIAIVVRQPGQDSYSTTQLLSSIWNRTFYGYVLALPVNTEIARIRGVYGYQFPKWLANISLDMDEDEHRITAEVAATDGTPDLALDVPLPALNPIPSQSSIVTNNAINKIDGKWYRVAVQTNPLLATQVLFPRNVKLTQREGPLSKLLQELGVSTILRMDVLKEAQMVLNMPTPIGAFNDAKPVAVL</sequence>
<evidence type="ECO:0000313" key="3">
    <source>
        <dbReference type="Proteomes" id="UP001163105"/>
    </source>
</evidence>
<dbReference type="AlphaFoldDB" id="A0AB34FKW5"/>
<evidence type="ECO:0008006" key="4">
    <source>
        <dbReference type="Google" id="ProtNLM"/>
    </source>
</evidence>
<reference evidence="2" key="1">
    <citation type="submission" date="2023-01" db="EMBL/GenBank/DDBJ databases">
        <title>The growth and conidiation of Purpureocillium lavendulum are regulated by nitrogen source and histone H3K14 acetylation.</title>
        <authorList>
            <person name="Tang P."/>
            <person name="Han J."/>
            <person name="Zhang C."/>
            <person name="Tang P."/>
            <person name="Qi F."/>
            <person name="Zhang K."/>
            <person name="Liang L."/>
        </authorList>
    </citation>
    <scope>NUCLEOTIDE SEQUENCE</scope>
    <source>
        <strain evidence="2">YMF1.00683</strain>
    </source>
</reference>
<name>A0AB34FKW5_9HYPO</name>